<dbReference type="PROSITE" id="PS51186">
    <property type="entry name" value="GNAT"/>
    <property type="match status" value="1"/>
</dbReference>
<dbReference type="PANTHER" id="PTHR43415">
    <property type="entry name" value="SPERMIDINE N(1)-ACETYLTRANSFERASE"/>
    <property type="match status" value="1"/>
</dbReference>
<evidence type="ECO:0000259" key="1">
    <source>
        <dbReference type="PROSITE" id="PS51186"/>
    </source>
</evidence>
<reference evidence="2 3" key="1">
    <citation type="submission" date="2016-10" db="EMBL/GenBank/DDBJ databases">
        <title>Comparative genomics between deep and shallow subseafloor isolates.</title>
        <authorList>
            <person name="Ishii S."/>
            <person name="Miller J.R."/>
            <person name="Sutton G."/>
            <person name="Suzuki S."/>
            <person name="Methe B."/>
            <person name="Inagaki F."/>
            <person name="Imachi H."/>
        </authorList>
    </citation>
    <scope>NUCLEOTIDE SEQUENCE [LARGE SCALE GENOMIC DNA]</scope>
    <source>
        <strain evidence="2 3">MO-MB1</strain>
    </source>
</reference>
<dbReference type="OrthoDB" id="70576at2157"/>
<evidence type="ECO:0000313" key="3">
    <source>
        <dbReference type="Proteomes" id="UP000232806"/>
    </source>
</evidence>
<protein>
    <recommendedName>
        <fullName evidence="1">N-acetyltransferase domain-containing protein</fullName>
    </recommendedName>
</protein>
<name>A0A2H4VBI1_9EURY</name>
<evidence type="ECO:0000313" key="2">
    <source>
        <dbReference type="EMBL" id="AUB55455.1"/>
    </source>
</evidence>
<dbReference type="PANTHER" id="PTHR43415:SF3">
    <property type="entry name" value="GNAT-FAMILY ACETYLTRANSFERASE"/>
    <property type="match status" value="1"/>
</dbReference>
<dbReference type="AlphaFoldDB" id="A0A2H4VBI1"/>
<dbReference type="GO" id="GO:0016747">
    <property type="term" value="F:acyltransferase activity, transferring groups other than amino-acyl groups"/>
    <property type="evidence" value="ECO:0007669"/>
    <property type="project" value="InterPro"/>
</dbReference>
<sequence>MIELRKSTIKDRKKAYQWLYFSDFSDFLNQLQGYTSDNLPSYKEFQSDYEDYFFTGSQEERGRCYIIVSRKNGKTDDIGIISYTSFHLQDKITEFDIWLKERSCTGHGYGTKAILQLASRIKDMGYDKVIMRPSKHNKMAIRSYKKAGFVEEGLEPASYYLPEYVDEFADGDCGPGGDVFLVLYL</sequence>
<gene>
    <name evidence="2" type="ORF">BK007_05105</name>
</gene>
<dbReference type="Pfam" id="PF13302">
    <property type="entry name" value="Acetyltransf_3"/>
    <property type="match status" value="1"/>
</dbReference>
<dbReference type="Proteomes" id="UP000232806">
    <property type="component" value="Chromosome"/>
</dbReference>
<dbReference type="RefSeq" id="WP_100905435.1">
    <property type="nucleotide sequence ID" value="NZ_CP017766.1"/>
</dbReference>
<proteinExistence type="predicted"/>
<accession>A0A2H4VBI1</accession>
<dbReference type="SUPFAM" id="SSF55729">
    <property type="entry name" value="Acyl-CoA N-acyltransferases (Nat)"/>
    <property type="match status" value="1"/>
</dbReference>
<dbReference type="InterPro" id="IPR016181">
    <property type="entry name" value="Acyl_CoA_acyltransferase"/>
</dbReference>
<dbReference type="InterPro" id="IPR000182">
    <property type="entry name" value="GNAT_dom"/>
</dbReference>
<organism evidence="2 3">
    <name type="scientific">Methanobacterium subterraneum</name>
    <dbReference type="NCBI Taxonomy" id="59277"/>
    <lineage>
        <taxon>Archaea</taxon>
        <taxon>Methanobacteriati</taxon>
        <taxon>Methanobacteriota</taxon>
        <taxon>Methanomada group</taxon>
        <taxon>Methanobacteria</taxon>
        <taxon>Methanobacteriales</taxon>
        <taxon>Methanobacteriaceae</taxon>
        <taxon>Methanobacterium</taxon>
    </lineage>
</organism>
<dbReference type="Gene3D" id="3.40.630.30">
    <property type="match status" value="1"/>
</dbReference>
<dbReference type="GeneID" id="35123180"/>
<dbReference type="EMBL" id="CP017766">
    <property type="protein sequence ID" value="AUB55455.1"/>
    <property type="molecule type" value="Genomic_DNA"/>
</dbReference>
<feature type="domain" description="N-acetyltransferase" evidence="1">
    <location>
        <begin position="2"/>
        <end position="171"/>
    </location>
</feature>